<keyword evidence="2" id="KW-0812">Transmembrane</keyword>
<feature type="compositionally biased region" description="Acidic residues" evidence="1">
    <location>
        <begin position="1608"/>
        <end position="1621"/>
    </location>
</feature>
<evidence type="ECO:0000256" key="1">
    <source>
        <dbReference type="SAM" id="MobiDB-lite"/>
    </source>
</evidence>
<evidence type="ECO:0000313" key="3">
    <source>
        <dbReference type="EMBL" id="CAD5228184.1"/>
    </source>
</evidence>
<accession>A0A811LM54</accession>
<feature type="region of interest" description="Disordered" evidence="1">
    <location>
        <begin position="1164"/>
        <end position="1357"/>
    </location>
</feature>
<comment type="caution">
    <text evidence="3">The sequence shown here is derived from an EMBL/GenBank/DDBJ whole genome shotgun (WGS) entry which is preliminary data.</text>
</comment>
<feature type="compositionally biased region" description="Low complexity" evidence="1">
    <location>
        <begin position="1067"/>
        <end position="1077"/>
    </location>
</feature>
<name>A0A811LM54_9BILA</name>
<dbReference type="Proteomes" id="UP000614601">
    <property type="component" value="Unassembled WGS sequence"/>
</dbReference>
<keyword evidence="2" id="KW-0472">Membrane</keyword>
<dbReference type="EMBL" id="CAJFCW020000006">
    <property type="protein sequence ID" value="CAG9124211.1"/>
    <property type="molecule type" value="Genomic_DNA"/>
</dbReference>
<dbReference type="OrthoDB" id="5825023at2759"/>
<feature type="transmembrane region" description="Helical" evidence="2">
    <location>
        <begin position="217"/>
        <end position="237"/>
    </location>
</feature>
<feature type="compositionally biased region" description="Basic and acidic residues" evidence="1">
    <location>
        <begin position="1661"/>
        <end position="1675"/>
    </location>
</feature>
<protein>
    <submittedName>
        <fullName evidence="3">Uncharacterized protein</fullName>
    </submittedName>
</protein>
<feature type="compositionally biased region" description="Basic and acidic residues" evidence="1">
    <location>
        <begin position="1555"/>
        <end position="1571"/>
    </location>
</feature>
<evidence type="ECO:0000256" key="2">
    <source>
        <dbReference type="SAM" id="Phobius"/>
    </source>
</evidence>
<organism evidence="3 4">
    <name type="scientific">Bursaphelenchus okinawaensis</name>
    <dbReference type="NCBI Taxonomy" id="465554"/>
    <lineage>
        <taxon>Eukaryota</taxon>
        <taxon>Metazoa</taxon>
        <taxon>Ecdysozoa</taxon>
        <taxon>Nematoda</taxon>
        <taxon>Chromadorea</taxon>
        <taxon>Rhabditida</taxon>
        <taxon>Tylenchina</taxon>
        <taxon>Tylenchomorpha</taxon>
        <taxon>Aphelenchoidea</taxon>
        <taxon>Aphelenchoididae</taxon>
        <taxon>Bursaphelenchus</taxon>
    </lineage>
</organism>
<dbReference type="Gene3D" id="1.20.1070.10">
    <property type="entry name" value="Rhodopsin 7-helix transmembrane proteins"/>
    <property type="match status" value="1"/>
</dbReference>
<feature type="region of interest" description="Disordered" evidence="1">
    <location>
        <begin position="1480"/>
        <end position="1718"/>
    </location>
</feature>
<feature type="compositionally biased region" description="Acidic residues" evidence="1">
    <location>
        <begin position="1480"/>
        <end position="1509"/>
    </location>
</feature>
<reference evidence="3" key="1">
    <citation type="submission" date="2020-09" db="EMBL/GenBank/DDBJ databases">
        <authorList>
            <person name="Kikuchi T."/>
        </authorList>
    </citation>
    <scope>NUCLEOTIDE SEQUENCE</scope>
    <source>
        <strain evidence="3">SH1</strain>
    </source>
</reference>
<feature type="compositionally biased region" description="Acidic residues" evidence="1">
    <location>
        <begin position="1644"/>
        <end position="1660"/>
    </location>
</feature>
<sequence>MLPLLNQKIASYNQACAMTKWSCEKTCRIQYATSTGQCVKSRDDKCFDLPVKYNFTKDHTSPFPYELAVLRAFPKCWENLNPLVCGTHFRPCGSHRYTEGTENFWMEVWQKYPLNMCIKATEACSFLKDYGLKLDVFECESAESEVRNSRKLFDTNGECKLRYNRISDSDQMCLSPLIRVKGGVTSPDAKPLVDQCYVPCLSSFVEDESRLSNFRSILLSSTVVAAVIFFGALCYILKRSTKGFVPFLNLNIFVFAFLLYVMQSYTLVTHNNIESSSTCVKLGDLYVRRELPTKDLDICLVHSSLISFFFTIVQCFFGVRLASLIFPIRPVNPKMEVCTDGISLKSFIFILIFGFSALFAVVGLLVRPQRPDGITGMCHTPLSSISESLVYYLPIIITNTILCGLLIYYNIKKITKVNSFKMGMYLIMISVVCFGISLILHFFYDYDSTTEVATLQEKIKCVLEYTKYNAGQNFDWEDAVRKCKMKQAGPGSLVMIYFYVVLAPVLPLLVYLVSNFLVLKKFDKEFVVQPKAVSEEDSSLLPPLLSAARPPYSATDRYSRGTKRPHRMIYKPETGSLRSKFCNSAPSKSLNSVQSAQLSHWASAMGSKMPSHPRPVYFTTPASTFSALHIESHGMLPESRAGDFPENSDITDIGRTVAYFRLLQERSQWLAWEEQRKIISNLKDKDRIAYEKYCEDNPEASRRTEFHQYQKVKASEDDKDLRRAEEGRMGTRMSVYRFDPQVNSKESPILAVLTDFLRASKIHRKMEFTQRVLQELQTLMERDKVFVGILHQYANDNALNPGSNNLVGWHILSINQILNLTTLITDENLLLHLAKLTGQAMRTVAYSMVGPDYFQAERTEVPIMFSNSSPVTITAVNLMEEPNDTMKRWHELTNDYGNMSTIKKAELSNNTEATVDSFVKRDGLSGSSVAPSFLEGHSHGEDSRLKVIFENFELKNTVAIEQEVNVRSVADSDAKDSSHEGSKDGVSKKSSTRNSVLSQPECGKNVASGGKKERNKGVSKPKSQNNARGGSEGKNADFAAEKDAKRDVSATESEVKNDHATNLEVESTTASSSDSKTTYASASEAKTLYFDADSTVHSGNIDQSSKSKTSSFGETALLATLDVKDEEINFSIIASARSDLESTRRSRANLTNVGASDLEVTIQRENIDATFGARNVEESGYEGNDEKIDDSGIGKREKRGEDGRQDEDDEGKGKEYKADESCDEGSKQDENGDEKRDKDYEDNAQKEDKDDEKGDKDDEDGNEKGGKDDEDGGEKGGKDDEDGSRKEENQDQNGEREQSGSDESKSDENHEEGDPNPPQNPSLDNANQIENSNSDNANPVEDANPDNLEEPLNLNNQNHGVAVNPNGVQINPEERFMEFRPDIVAGIGIRAVIAWMLDANDAMTPDEGIGDSLTTGDDYDNHLQGVNNEGVAGLNYNMNERLNRIRMAEDNIYDQMLYEEGIGNGQQAAGFNADDFDEYGNDIDEGDEEVNGNEVEEEGEDMNDNDVNEVAEVLNDNEVVEEADALNDKEVDEGDDDLNDNDHEKVPEDFNGNDVDEKVGTSEVIDDKAQDSDALIIDEGAQDSNGLKIEKESQDSDTTKDDAGDVGQVEDSEVLEEEEGDSVGLENEEGHLEKEKGDPHELEHEEDESVELEDEEEGSLELEHVEEDSAIKAIDENSTEQDSFQIEGKENSYPSTIKAENGKQEEAGKADESELDEEPDALEEFQFDVPNNTKETDETFTEGLLDQAVLKLLKLNNENTE</sequence>
<dbReference type="EMBL" id="CAJFDH010000006">
    <property type="protein sequence ID" value="CAD5228184.1"/>
    <property type="molecule type" value="Genomic_DNA"/>
</dbReference>
<feature type="compositionally biased region" description="Basic and acidic residues" evidence="1">
    <location>
        <begin position="1700"/>
        <end position="1712"/>
    </location>
</feature>
<feature type="compositionally biased region" description="Acidic residues" evidence="1">
    <location>
        <begin position="1518"/>
        <end position="1539"/>
    </location>
</feature>
<feature type="transmembrane region" description="Helical" evidence="2">
    <location>
        <begin position="496"/>
        <end position="519"/>
    </location>
</feature>
<gene>
    <name evidence="3" type="ORF">BOKJ2_LOCUS12551</name>
</gene>
<keyword evidence="2" id="KW-1133">Transmembrane helix</keyword>
<feature type="transmembrane region" description="Helical" evidence="2">
    <location>
        <begin position="423"/>
        <end position="444"/>
    </location>
</feature>
<evidence type="ECO:0000313" key="4">
    <source>
        <dbReference type="Proteomes" id="UP000614601"/>
    </source>
</evidence>
<feature type="compositionally biased region" description="Basic and acidic residues" evidence="1">
    <location>
        <begin position="1211"/>
        <end position="1308"/>
    </location>
</feature>
<feature type="compositionally biased region" description="Basic and acidic residues" evidence="1">
    <location>
        <begin position="1588"/>
        <end position="1603"/>
    </location>
</feature>
<feature type="compositionally biased region" description="Basic and acidic residues" evidence="1">
    <location>
        <begin position="1039"/>
        <end position="1061"/>
    </location>
</feature>
<feature type="transmembrane region" description="Helical" evidence="2">
    <location>
        <begin position="305"/>
        <end position="326"/>
    </location>
</feature>
<feature type="compositionally biased region" description="Basic and acidic residues" evidence="1">
    <location>
        <begin position="1184"/>
        <end position="1203"/>
    </location>
</feature>
<feature type="compositionally biased region" description="Basic and acidic residues" evidence="1">
    <location>
        <begin position="970"/>
        <end position="987"/>
    </location>
</feature>
<feature type="compositionally biased region" description="Basic and acidic residues" evidence="1">
    <location>
        <begin position="1628"/>
        <end position="1643"/>
    </location>
</feature>
<keyword evidence="4" id="KW-1185">Reference proteome</keyword>
<feature type="compositionally biased region" description="Polar residues" evidence="1">
    <location>
        <begin position="1321"/>
        <end position="1337"/>
    </location>
</feature>
<feature type="transmembrane region" description="Helical" evidence="2">
    <location>
        <begin position="389"/>
        <end position="411"/>
    </location>
</feature>
<feature type="transmembrane region" description="Helical" evidence="2">
    <location>
        <begin position="347"/>
        <end position="366"/>
    </location>
</feature>
<proteinExistence type="predicted"/>
<feature type="compositionally biased region" description="Polar residues" evidence="1">
    <location>
        <begin position="988"/>
        <end position="998"/>
    </location>
</feature>
<dbReference type="Proteomes" id="UP000783686">
    <property type="component" value="Unassembled WGS sequence"/>
</dbReference>
<feature type="transmembrane region" description="Helical" evidence="2">
    <location>
        <begin position="244"/>
        <end position="262"/>
    </location>
</feature>
<feature type="region of interest" description="Disordered" evidence="1">
    <location>
        <begin position="969"/>
        <end position="1077"/>
    </location>
</feature>